<dbReference type="Gene3D" id="3.90.850.10">
    <property type="entry name" value="Fumarylacetoacetase-like, C-terminal domain"/>
    <property type="match status" value="1"/>
</dbReference>
<dbReference type="InterPro" id="IPR011234">
    <property type="entry name" value="Fumarylacetoacetase-like_C"/>
</dbReference>
<dbReference type="Proteomes" id="UP001164761">
    <property type="component" value="Chromosome"/>
</dbReference>
<dbReference type="GO" id="GO:0016787">
    <property type="term" value="F:hydrolase activity"/>
    <property type="evidence" value="ECO:0007669"/>
    <property type="project" value="UniProtKB-KW"/>
</dbReference>
<dbReference type="InterPro" id="IPR036663">
    <property type="entry name" value="Fumarylacetoacetase_C_sf"/>
</dbReference>
<keyword evidence="2" id="KW-0479">Metal-binding</keyword>
<dbReference type="PANTHER" id="PTHR42796:SF4">
    <property type="entry name" value="FUMARYLACETOACETATE HYDROLASE DOMAIN-CONTAINING PROTEIN 2A"/>
    <property type="match status" value="1"/>
</dbReference>
<keyword evidence="5" id="KW-1185">Reference proteome</keyword>
<feature type="domain" description="Fumarylacetoacetase-like C-terminal" evidence="3">
    <location>
        <begin position="77"/>
        <end position="275"/>
    </location>
</feature>
<name>A0ABY6ZE95_9BACL</name>
<dbReference type="InterPro" id="IPR051121">
    <property type="entry name" value="FAH"/>
</dbReference>
<gene>
    <name evidence="4" type="ORF">NZD89_23390</name>
</gene>
<keyword evidence="4" id="KW-0378">Hydrolase</keyword>
<dbReference type="SUPFAM" id="SSF56529">
    <property type="entry name" value="FAH"/>
    <property type="match status" value="1"/>
</dbReference>
<evidence type="ECO:0000313" key="4">
    <source>
        <dbReference type="EMBL" id="WAH41176.1"/>
    </source>
</evidence>
<protein>
    <submittedName>
        <fullName evidence="4">Fumarylacetoacetate hydrolase family protein</fullName>
    </submittedName>
</protein>
<dbReference type="EMBL" id="CP104067">
    <property type="protein sequence ID" value="WAH41176.1"/>
    <property type="molecule type" value="Genomic_DNA"/>
</dbReference>
<dbReference type="Pfam" id="PF01557">
    <property type="entry name" value="FAA_hydrolase"/>
    <property type="match status" value="1"/>
</dbReference>
<organism evidence="4 5">
    <name type="scientific">Alicyclobacillus fastidiosus</name>
    <dbReference type="NCBI Taxonomy" id="392011"/>
    <lineage>
        <taxon>Bacteria</taxon>
        <taxon>Bacillati</taxon>
        <taxon>Bacillota</taxon>
        <taxon>Bacilli</taxon>
        <taxon>Bacillales</taxon>
        <taxon>Alicyclobacillaceae</taxon>
        <taxon>Alicyclobacillus</taxon>
    </lineage>
</organism>
<evidence type="ECO:0000256" key="1">
    <source>
        <dbReference type="ARBA" id="ARBA00010211"/>
    </source>
</evidence>
<evidence type="ECO:0000259" key="3">
    <source>
        <dbReference type="Pfam" id="PF01557"/>
    </source>
</evidence>
<reference evidence="4" key="1">
    <citation type="submission" date="2022-08" db="EMBL/GenBank/DDBJ databases">
        <title>Alicyclobacillus fastidiosus DSM 17978, complete genome.</title>
        <authorList>
            <person name="Wang Q."/>
            <person name="Cai R."/>
            <person name="Wang Z."/>
        </authorList>
    </citation>
    <scope>NUCLEOTIDE SEQUENCE</scope>
    <source>
        <strain evidence="4">DSM 17978</strain>
    </source>
</reference>
<evidence type="ECO:0000256" key="2">
    <source>
        <dbReference type="ARBA" id="ARBA00022723"/>
    </source>
</evidence>
<sequence>MKIALFDDNRLGIVKGDGIVDVSELVQWNPKTPQASLVSFMSQYEKWRPAIERALSSAPPTPLQQVTLRPPVPNPSKIVAAPVNYYLHQDEMNAQFQNAEFTVEKLGFFLKASSSIIGPNDTVLLPYRDRRFDHEAELAFVVGKQAKDVRYAEAADYIFGYFALMDMTMRGKEDRPMRKSFDTFTPVGPWIVTKDEIEDPNQLSFTLWVNQEVRQQANTRDLIYDCYKFFEVASHVMTLEPGDIVTTGTPEGVGPVQPGDTVRIQIERIGEFSVSVDYRPGV</sequence>
<evidence type="ECO:0000313" key="5">
    <source>
        <dbReference type="Proteomes" id="UP001164761"/>
    </source>
</evidence>
<dbReference type="RefSeq" id="WP_268005086.1">
    <property type="nucleotide sequence ID" value="NZ_BSUT01000001.1"/>
</dbReference>
<proteinExistence type="inferred from homology"/>
<accession>A0ABY6ZE95</accession>
<dbReference type="PANTHER" id="PTHR42796">
    <property type="entry name" value="FUMARYLACETOACETATE HYDROLASE DOMAIN-CONTAINING PROTEIN 2A-RELATED"/>
    <property type="match status" value="1"/>
</dbReference>
<comment type="similarity">
    <text evidence="1">Belongs to the FAH family.</text>
</comment>